<evidence type="ECO:0000256" key="4">
    <source>
        <dbReference type="ARBA" id="ARBA00023242"/>
    </source>
</evidence>
<evidence type="ECO:0000313" key="6">
    <source>
        <dbReference type="EMBL" id="PGH02003.1"/>
    </source>
</evidence>
<dbReference type="AlphaFoldDB" id="A0A2B7WZL1"/>
<comment type="caution">
    <text evidence="6">The sequence shown here is derived from an EMBL/GenBank/DDBJ whole genome shotgun (WGS) entry which is preliminary data.</text>
</comment>
<feature type="compositionally biased region" description="Gly residues" evidence="5">
    <location>
        <begin position="1"/>
        <end position="28"/>
    </location>
</feature>
<dbReference type="PANTHER" id="PTHR13408">
    <property type="entry name" value="DNA-DIRECTED RNA POLYMERASE III"/>
    <property type="match status" value="1"/>
</dbReference>
<dbReference type="EMBL" id="PDNB01000164">
    <property type="protein sequence ID" value="PGH02003.1"/>
    <property type="molecule type" value="Genomic_DNA"/>
</dbReference>
<dbReference type="GO" id="GO:0005666">
    <property type="term" value="C:RNA polymerase III complex"/>
    <property type="evidence" value="ECO:0007669"/>
    <property type="project" value="InterPro"/>
</dbReference>
<dbReference type="STRING" id="1447875.A0A2B7WZL1"/>
<dbReference type="OrthoDB" id="5836119at2759"/>
<accession>A0A2B7WZL1</accession>
<feature type="region of interest" description="Disordered" evidence="5">
    <location>
        <begin position="78"/>
        <end position="394"/>
    </location>
</feature>
<evidence type="ECO:0000256" key="5">
    <source>
        <dbReference type="SAM" id="MobiDB-lite"/>
    </source>
</evidence>
<evidence type="ECO:0000256" key="2">
    <source>
        <dbReference type="ARBA" id="ARBA00022478"/>
    </source>
</evidence>
<evidence type="ECO:0000256" key="3">
    <source>
        <dbReference type="ARBA" id="ARBA00023163"/>
    </source>
</evidence>
<dbReference type="GO" id="GO:0003677">
    <property type="term" value="F:DNA binding"/>
    <property type="evidence" value="ECO:0007669"/>
    <property type="project" value="InterPro"/>
</dbReference>
<reference evidence="6 7" key="1">
    <citation type="submission" date="2017-10" db="EMBL/GenBank/DDBJ databases">
        <title>Comparative genomics in systemic dimorphic fungi from Ajellomycetaceae.</title>
        <authorList>
            <person name="Munoz J.F."/>
            <person name="Mcewen J.G."/>
            <person name="Clay O.K."/>
            <person name="Cuomo C.A."/>
        </authorList>
    </citation>
    <scope>NUCLEOTIDE SEQUENCE [LARGE SCALE GENOMIC DNA]</scope>
    <source>
        <strain evidence="6 7">UAMH5409</strain>
    </source>
</reference>
<feature type="compositionally biased region" description="Basic and acidic residues" evidence="5">
    <location>
        <begin position="142"/>
        <end position="158"/>
    </location>
</feature>
<feature type="compositionally biased region" description="Low complexity" evidence="5">
    <location>
        <begin position="217"/>
        <end position="237"/>
    </location>
</feature>
<feature type="compositionally biased region" description="Basic and acidic residues" evidence="5">
    <location>
        <begin position="246"/>
        <end position="266"/>
    </location>
</feature>
<keyword evidence="7" id="KW-1185">Reference proteome</keyword>
<feature type="compositionally biased region" description="Basic and acidic residues" evidence="5">
    <location>
        <begin position="118"/>
        <end position="128"/>
    </location>
</feature>
<dbReference type="Proteomes" id="UP000223968">
    <property type="component" value="Unassembled WGS sequence"/>
</dbReference>
<dbReference type="PANTHER" id="PTHR13408:SF0">
    <property type="entry name" value="DNA-DIRECTED RNA POLYMERASE III SUBUNIT RPC4"/>
    <property type="match status" value="1"/>
</dbReference>
<evidence type="ECO:0000256" key="1">
    <source>
        <dbReference type="ARBA" id="ARBA00004123"/>
    </source>
</evidence>
<proteinExistence type="predicted"/>
<name>A0A2B7WZL1_9EURO</name>
<feature type="region of interest" description="Disordered" evidence="5">
    <location>
        <begin position="1"/>
        <end position="29"/>
    </location>
</feature>
<feature type="compositionally biased region" description="Acidic residues" evidence="5">
    <location>
        <begin position="166"/>
        <end position="180"/>
    </location>
</feature>
<feature type="compositionally biased region" description="Basic and acidic residues" evidence="5">
    <location>
        <begin position="298"/>
        <end position="319"/>
    </location>
</feature>
<dbReference type="GO" id="GO:0042797">
    <property type="term" value="P:tRNA transcription by RNA polymerase III"/>
    <property type="evidence" value="ECO:0007669"/>
    <property type="project" value="TreeGrafter"/>
</dbReference>
<sequence length="490" mass="51759">MSMRSRGGGGFGGGAGGGRFGGGGGGRKYGVVKAKREGGTGAGWVGGEGGGLEEDVSSDDGGVGGMRFSIEHINIVSDEEDGWGGGGEEEEEVKVKGKGKAKAKAAVGAGVNRGLRPIRVERQEHQERAVGVNTEASSGKSAELRKQAKAKAREKEGGEESLFVQDSEEGSEEEEDEPEVTAEKAVGRRRAGGTDAAADGEVRIKEEPTDDGDVLMTDAIPQATDDATTTADAGATKPKTKKTRASKKDKDPRSKLQTEEERQEWDRYEEDTEHIRHTLGTLATTQDKPPAAEGGEGQADKEEESKESVEEAPKDERSGRLFLIQFPPSTPNLVVPSLAADEEMNQDVIEADAHTQQQQQQQQPAIKQEAGSAVPVPSQPTPALAGKGSRNNISAPPLITAATNATLPPGRAGKLNIHRSGRATINWGGISFELTKGSDVEFLQDAIVASEGGKREEDESGMAVDERRVWAMSQVSGKFVVTPDWGELLG</sequence>
<keyword evidence="2" id="KW-0240">DNA-directed RNA polymerase</keyword>
<gene>
    <name evidence="6" type="ORF">AJ79_07740</name>
</gene>
<feature type="compositionally biased region" description="Acidic residues" evidence="5">
    <location>
        <begin position="78"/>
        <end position="92"/>
    </location>
</feature>
<evidence type="ECO:0008006" key="8">
    <source>
        <dbReference type="Google" id="ProtNLM"/>
    </source>
</evidence>
<dbReference type="InterPro" id="IPR007811">
    <property type="entry name" value="RPC4"/>
</dbReference>
<comment type="subcellular location">
    <subcellularLocation>
        <location evidence="1">Nucleus</location>
    </subcellularLocation>
</comment>
<protein>
    <recommendedName>
        <fullName evidence="8">DNA-directed RNA polymerase III RPC4</fullName>
    </recommendedName>
</protein>
<keyword evidence="4" id="KW-0539">Nucleus</keyword>
<dbReference type="Pfam" id="PF05132">
    <property type="entry name" value="RNA_pol_Rpc4"/>
    <property type="match status" value="1"/>
</dbReference>
<organism evidence="6 7">
    <name type="scientific">Helicocarpus griseus UAMH5409</name>
    <dbReference type="NCBI Taxonomy" id="1447875"/>
    <lineage>
        <taxon>Eukaryota</taxon>
        <taxon>Fungi</taxon>
        <taxon>Dikarya</taxon>
        <taxon>Ascomycota</taxon>
        <taxon>Pezizomycotina</taxon>
        <taxon>Eurotiomycetes</taxon>
        <taxon>Eurotiomycetidae</taxon>
        <taxon>Onygenales</taxon>
        <taxon>Ajellomycetaceae</taxon>
        <taxon>Helicocarpus</taxon>
    </lineage>
</organism>
<evidence type="ECO:0000313" key="7">
    <source>
        <dbReference type="Proteomes" id="UP000223968"/>
    </source>
</evidence>
<keyword evidence="3" id="KW-0804">Transcription</keyword>